<evidence type="ECO:0000256" key="1">
    <source>
        <dbReference type="SAM" id="MobiDB-lite"/>
    </source>
</evidence>
<accession>A0A8H7TVY9</accession>
<dbReference type="AlphaFoldDB" id="A0A8H7TVY9"/>
<dbReference type="EMBL" id="JADCTT010000001">
    <property type="protein sequence ID" value="KAF9759936.1"/>
    <property type="molecule type" value="Genomic_DNA"/>
</dbReference>
<feature type="region of interest" description="Disordered" evidence="1">
    <location>
        <begin position="1"/>
        <end position="112"/>
    </location>
</feature>
<sequence length="112" mass="12800">MPFFYSASTSWNVSSNINRNGHMSSHSYSEQTRTTPEGTTVRTAYQQNSDPVEFTEQRFGPGQSRLHHSGDQNTTSRRVEDVTDQETCRCGQRATKETHVEKKKDELDAKKE</sequence>
<reference evidence="2" key="1">
    <citation type="submission" date="2020-10" db="EMBL/GenBank/DDBJ databases">
        <title>High-Quality Genome Resource of Clonostachys rosea strain S41 by Oxford Nanopore Long-Read Sequencing.</title>
        <authorList>
            <person name="Wang H."/>
        </authorList>
    </citation>
    <scope>NUCLEOTIDE SEQUENCE</scope>
    <source>
        <strain evidence="2">S41</strain>
    </source>
</reference>
<proteinExistence type="predicted"/>
<feature type="compositionally biased region" description="Low complexity" evidence="1">
    <location>
        <begin position="32"/>
        <end position="43"/>
    </location>
</feature>
<feature type="compositionally biased region" description="Polar residues" evidence="1">
    <location>
        <begin position="1"/>
        <end position="31"/>
    </location>
</feature>
<protein>
    <submittedName>
        <fullName evidence="2">Uncharacterized protein</fullName>
    </submittedName>
</protein>
<evidence type="ECO:0000313" key="2">
    <source>
        <dbReference type="EMBL" id="KAF9759936.1"/>
    </source>
</evidence>
<evidence type="ECO:0000313" key="3">
    <source>
        <dbReference type="Proteomes" id="UP000616885"/>
    </source>
</evidence>
<gene>
    <name evidence="2" type="ORF">IM811_001630</name>
</gene>
<organism evidence="2 3">
    <name type="scientific">Bionectria ochroleuca</name>
    <name type="common">Gliocladium roseum</name>
    <dbReference type="NCBI Taxonomy" id="29856"/>
    <lineage>
        <taxon>Eukaryota</taxon>
        <taxon>Fungi</taxon>
        <taxon>Dikarya</taxon>
        <taxon>Ascomycota</taxon>
        <taxon>Pezizomycotina</taxon>
        <taxon>Sordariomycetes</taxon>
        <taxon>Hypocreomycetidae</taxon>
        <taxon>Hypocreales</taxon>
        <taxon>Bionectriaceae</taxon>
        <taxon>Clonostachys</taxon>
    </lineage>
</organism>
<comment type="caution">
    <text evidence="2">The sequence shown here is derived from an EMBL/GenBank/DDBJ whole genome shotgun (WGS) entry which is preliminary data.</text>
</comment>
<name>A0A8H7TVY9_BIOOC</name>
<dbReference type="Proteomes" id="UP000616885">
    <property type="component" value="Unassembled WGS sequence"/>
</dbReference>
<feature type="compositionally biased region" description="Basic and acidic residues" evidence="1">
    <location>
        <begin position="94"/>
        <end position="112"/>
    </location>
</feature>